<proteinExistence type="predicted"/>
<comment type="caution">
    <text evidence="1">The sequence shown here is derived from an EMBL/GenBank/DDBJ whole genome shotgun (WGS) entry which is preliminary data.</text>
</comment>
<organism evidence="1">
    <name type="scientific">hydrocarbon metagenome</name>
    <dbReference type="NCBI Taxonomy" id="938273"/>
    <lineage>
        <taxon>unclassified sequences</taxon>
        <taxon>metagenomes</taxon>
        <taxon>ecological metagenomes</taxon>
    </lineage>
</organism>
<gene>
    <name evidence="1" type="ORF">ASZ90_016963</name>
</gene>
<accession>A0A0W8EAG1</accession>
<dbReference type="AlphaFoldDB" id="A0A0W8EAG1"/>
<reference evidence="1" key="1">
    <citation type="journal article" date="2015" name="Proc. Natl. Acad. Sci. U.S.A.">
        <title>Networks of energetic and metabolic interactions define dynamics in microbial communities.</title>
        <authorList>
            <person name="Embree M."/>
            <person name="Liu J.K."/>
            <person name="Al-Bassam M.M."/>
            <person name="Zengler K."/>
        </authorList>
    </citation>
    <scope>NUCLEOTIDE SEQUENCE</scope>
</reference>
<sequence>MLFIDIIRNVFSRNTVAIISFFYKKIFQEPMNEEVEKFVKILSFVGFGTVLCKEPLMNYKYKRMKISDLRIFIRIMGIISSRRQGGRGI</sequence>
<dbReference type="EMBL" id="LNQE01001796">
    <property type="protein sequence ID" value="KUG05609.1"/>
    <property type="molecule type" value="Genomic_DNA"/>
</dbReference>
<protein>
    <submittedName>
        <fullName evidence="1">Uncharacterized protein</fullName>
    </submittedName>
</protein>
<name>A0A0W8EAG1_9ZZZZ</name>
<evidence type="ECO:0000313" key="1">
    <source>
        <dbReference type="EMBL" id="KUG05609.1"/>
    </source>
</evidence>